<evidence type="ECO:0000313" key="3">
    <source>
        <dbReference type="EMBL" id="ROZ82492.1"/>
    </source>
</evidence>
<dbReference type="PIRSF" id="PIRSF029120">
    <property type="entry name" value="UCP029120"/>
    <property type="match status" value="1"/>
</dbReference>
<dbReference type="Gene3D" id="3.30.470.20">
    <property type="entry name" value="ATP-grasp fold, B domain"/>
    <property type="match status" value="1"/>
</dbReference>
<dbReference type="PROSITE" id="PS50975">
    <property type="entry name" value="ATP_GRASP"/>
    <property type="match status" value="1"/>
</dbReference>
<dbReference type="InterPro" id="IPR011761">
    <property type="entry name" value="ATP-grasp"/>
</dbReference>
<dbReference type="Proteomes" id="UP000275199">
    <property type="component" value="Unassembled WGS sequence"/>
</dbReference>
<dbReference type="RefSeq" id="WP_123890548.1">
    <property type="nucleotide sequence ID" value="NZ_RKKU01000021.1"/>
</dbReference>
<keyword evidence="4" id="KW-1185">Reference proteome</keyword>
<keyword evidence="1" id="KW-0547">Nucleotide-binding</keyword>
<proteinExistence type="predicted"/>
<name>A0ABX9XF84_9PSED</name>
<dbReference type="SUPFAM" id="SSF56059">
    <property type="entry name" value="Glutathione synthetase ATP-binding domain-like"/>
    <property type="match status" value="1"/>
</dbReference>
<comment type="caution">
    <text evidence="3">The sequence shown here is derived from an EMBL/GenBank/DDBJ whole genome shotgun (WGS) entry which is preliminary data.</text>
</comment>
<accession>A0ABX9XF84</accession>
<dbReference type="EMBL" id="RKKU01000021">
    <property type="protein sequence ID" value="ROZ82492.1"/>
    <property type="molecule type" value="Genomic_DNA"/>
</dbReference>
<organism evidence="3 4">
    <name type="scientific">Pseudomonas neustonica</name>
    <dbReference type="NCBI Taxonomy" id="2487346"/>
    <lineage>
        <taxon>Bacteria</taxon>
        <taxon>Pseudomonadati</taxon>
        <taxon>Pseudomonadota</taxon>
        <taxon>Gammaproteobacteria</taxon>
        <taxon>Pseudomonadales</taxon>
        <taxon>Pseudomonadaceae</taxon>
        <taxon>Pseudomonas</taxon>
    </lineage>
</organism>
<protein>
    <submittedName>
        <fullName evidence="3">Carboxylate--amine ligase</fullName>
    </submittedName>
</protein>
<keyword evidence="1" id="KW-0067">ATP-binding</keyword>
<sequence>MLLVLEGHSSQRDVIAGARDALPPSVQIFASHREQRPEITGLADVAWTEPSDNTVRVDWVIDKALSNSIEVVLAGKFGQLYEAHRGRFEANGIRLVTGCISLEGLQIVEDKGRFTAAALAGGLNCIPGVPVTSSEQLVAVYHDLVLQGPVCVKPVAGVYGQGFWRLSENTDPFRCFANASACEANLRVFADTYAQAKTPTPLLLMPYLSGSECSIDMVCEAGDVIAYVGRRKQGYYQTFEREGRAVDLAIRAATHFKCDGLVNVQTRDDGEGIPHLLEINPRYSGGIGYTREVGVNLPGIFASRRLSLPEPISQWKMGVRVKPINVAISLDGRC</sequence>
<keyword evidence="3" id="KW-0436">Ligase</keyword>
<feature type="domain" description="ATP-grasp" evidence="2">
    <location>
        <begin position="115"/>
        <end position="306"/>
    </location>
</feature>
<gene>
    <name evidence="3" type="ORF">EF096_14675</name>
</gene>
<dbReference type="Pfam" id="PF15632">
    <property type="entry name" value="ATPgrasp_Ter"/>
    <property type="match status" value="1"/>
</dbReference>
<dbReference type="GO" id="GO:0016874">
    <property type="term" value="F:ligase activity"/>
    <property type="evidence" value="ECO:0007669"/>
    <property type="project" value="UniProtKB-KW"/>
</dbReference>
<reference evidence="3 4" key="1">
    <citation type="submission" date="2018-11" db="EMBL/GenBank/DDBJ databases">
        <authorList>
            <person name="Jang G.I."/>
            <person name="Hwang C.Y."/>
        </authorList>
    </citation>
    <scope>NUCLEOTIDE SEQUENCE [LARGE SCALE GENOMIC DNA]</scope>
    <source>
        <strain evidence="3 4">SSM26</strain>
    </source>
</reference>
<evidence type="ECO:0000256" key="1">
    <source>
        <dbReference type="PROSITE-ProRule" id="PRU00409"/>
    </source>
</evidence>
<dbReference type="InterPro" id="IPR011226">
    <property type="entry name" value="ATP-grasp_fam"/>
</dbReference>
<evidence type="ECO:0000313" key="4">
    <source>
        <dbReference type="Proteomes" id="UP000275199"/>
    </source>
</evidence>
<evidence type="ECO:0000259" key="2">
    <source>
        <dbReference type="PROSITE" id="PS50975"/>
    </source>
</evidence>